<protein>
    <recommendedName>
        <fullName evidence="2">SprT-like domain-containing protein</fullName>
    </recommendedName>
</protein>
<evidence type="ECO:0000313" key="1">
    <source>
        <dbReference type="EMBL" id="KKM71888.1"/>
    </source>
</evidence>
<dbReference type="EMBL" id="LAZR01009560">
    <property type="protein sequence ID" value="KKM71888.1"/>
    <property type="molecule type" value="Genomic_DNA"/>
</dbReference>
<name>A0A0F9JQF4_9ZZZZ</name>
<comment type="caution">
    <text evidence="1">The sequence shown here is derived from an EMBL/GenBank/DDBJ whole genome shotgun (WGS) entry which is preliminary data.</text>
</comment>
<sequence>MLDTATENTVQGSIAEAVKLCPVSVLFEVVDNCYAGQYRENAVRTEIAINTVYLTPVEQLSTLVHETQHANCELNKCRCCGTTARALQLSEYHAFKAQVKYAVNHASIPGLVDCTLSRIRLGTGKNEHLLHRRACKQIIKLRAFKKLEKLKDFT</sequence>
<gene>
    <name evidence="1" type="ORF">LCGC14_1426070</name>
</gene>
<dbReference type="AlphaFoldDB" id="A0A0F9JQF4"/>
<reference evidence="1" key="1">
    <citation type="journal article" date="2015" name="Nature">
        <title>Complex archaea that bridge the gap between prokaryotes and eukaryotes.</title>
        <authorList>
            <person name="Spang A."/>
            <person name="Saw J.H."/>
            <person name="Jorgensen S.L."/>
            <person name="Zaremba-Niedzwiedzka K."/>
            <person name="Martijn J."/>
            <person name="Lind A.E."/>
            <person name="van Eijk R."/>
            <person name="Schleper C."/>
            <person name="Guy L."/>
            <person name="Ettema T.J."/>
        </authorList>
    </citation>
    <scope>NUCLEOTIDE SEQUENCE</scope>
</reference>
<accession>A0A0F9JQF4</accession>
<evidence type="ECO:0008006" key="2">
    <source>
        <dbReference type="Google" id="ProtNLM"/>
    </source>
</evidence>
<organism evidence="1">
    <name type="scientific">marine sediment metagenome</name>
    <dbReference type="NCBI Taxonomy" id="412755"/>
    <lineage>
        <taxon>unclassified sequences</taxon>
        <taxon>metagenomes</taxon>
        <taxon>ecological metagenomes</taxon>
    </lineage>
</organism>
<proteinExistence type="predicted"/>